<sequence>MINGAHLRPHLQVEELHVTEGKKILDVQVSGKLGQEDEHIHRGEVVKVPMRMAIAHKGGGTGRMSTAELLTRGRTPGGTAGRRCRRRRRRPSWHWLSPVQLSSHLSASEAVCDGVLARRY</sequence>
<gene>
    <name evidence="2" type="ORF">E2562_009158</name>
</gene>
<organism evidence="2 3">
    <name type="scientific">Oryza meyeriana var. granulata</name>
    <dbReference type="NCBI Taxonomy" id="110450"/>
    <lineage>
        <taxon>Eukaryota</taxon>
        <taxon>Viridiplantae</taxon>
        <taxon>Streptophyta</taxon>
        <taxon>Embryophyta</taxon>
        <taxon>Tracheophyta</taxon>
        <taxon>Spermatophyta</taxon>
        <taxon>Magnoliopsida</taxon>
        <taxon>Liliopsida</taxon>
        <taxon>Poales</taxon>
        <taxon>Poaceae</taxon>
        <taxon>BOP clade</taxon>
        <taxon>Oryzoideae</taxon>
        <taxon>Oryzeae</taxon>
        <taxon>Oryzinae</taxon>
        <taxon>Oryza</taxon>
        <taxon>Oryza meyeriana</taxon>
    </lineage>
</organism>
<protein>
    <submittedName>
        <fullName evidence="2">Uncharacterized protein</fullName>
    </submittedName>
</protein>
<comment type="caution">
    <text evidence="2">The sequence shown here is derived from an EMBL/GenBank/DDBJ whole genome shotgun (WGS) entry which is preliminary data.</text>
</comment>
<dbReference type="Proteomes" id="UP000479710">
    <property type="component" value="Unassembled WGS sequence"/>
</dbReference>
<accession>A0A6G1CFW3</accession>
<feature type="region of interest" description="Disordered" evidence="1">
    <location>
        <begin position="56"/>
        <end position="87"/>
    </location>
</feature>
<name>A0A6G1CFW3_9ORYZ</name>
<dbReference type="AlphaFoldDB" id="A0A6G1CFW3"/>
<keyword evidence="3" id="KW-1185">Reference proteome</keyword>
<dbReference type="OrthoDB" id="681007at2759"/>
<reference evidence="2 3" key="1">
    <citation type="submission" date="2019-11" db="EMBL/GenBank/DDBJ databases">
        <title>Whole genome sequence of Oryza granulata.</title>
        <authorList>
            <person name="Li W."/>
        </authorList>
    </citation>
    <scope>NUCLEOTIDE SEQUENCE [LARGE SCALE GENOMIC DNA]</scope>
    <source>
        <strain evidence="3">cv. Menghai</strain>
        <tissue evidence="2">Leaf</tissue>
    </source>
</reference>
<proteinExistence type="predicted"/>
<evidence type="ECO:0000313" key="2">
    <source>
        <dbReference type="EMBL" id="KAF0898644.1"/>
    </source>
</evidence>
<evidence type="ECO:0000256" key="1">
    <source>
        <dbReference type="SAM" id="MobiDB-lite"/>
    </source>
</evidence>
<dbReference type="EMBL" id="SPHZ02000009">
    <property type="protein sequence ID" value="KAF0898644.1"/>
    <property type="molecule type" value="Genomic_DNA"/>
</dbReference>
<evidence type="ECO:0000313" key="3">
    <source>
        <dbReference type="Proteomes" id="UP000479710"/>
    </source>
</evidence>